<comment type="caution">
    <text evidence="2">The sequence shown here is derived from an EMBL/GenBank/DDBJ whole genome shotgun (WGS) entry which is preliminary data.</text>
</comment>
<dbReference type="Pfam" id="PF06897">
    <property type="entry name" value="DUF1269"/>
    <property type="match status" value="1"/>
</dbReference>
<dbReference type="InterPro" id="IPR009200">
    <property type="entry name" value="DUF1269_membrane"/>
</dbReference>
<evidence type="ECO:0000313" key="3">
    <source>
        <dbReference type="Proteomes" id="UP000589620"/>
    </source>
</evidence>
<feature type="region of interest" description="Disordered" evidence="1">
    <location>
        <begin position="187"/>
        <end position="214"/>
    </location>
</feature>
<dbReference type="AlphaFoldDB" id="A0A852T1D4"/>
<keyword evidence="3" id="KW-1185">Reference proteome</keyword>
<organism evidence="2 3">
    <name type="scientific">Leifsonia soli</name>
    <dbReference type="NCBI Taxonomy" id="582665"/>
    <lineage>
        <taxon>Bacteria</taxon>
        <taxon>Bacillati</taxon>
        <taxon>Actinomycetota</taxon>
        <taxon>Actinomycetes</taxon>
        <taxon>Micrococcales</taxon>
        <taxon>Microbacteriaceae</taxon>
        <taxon>Leifsonia</taxon>
    </lineage>
</organism>
<evidence type="ECO:0000256" key="1">
    <source>
        <dbReference type="SAM" id="MobiDB-lite"/>
    </source>
</evidence>
<dbReference type="EMBL" id="JACCBJ010000001">
    <property type="protein sequence ID" value="NYD74534.1"/>
    <property type="molecule type" value="Genomic_DNA"/>
</dbReference>
<feature type="compositionally biased region" description="Low complexity" evidence="1">
    <location>
        <begin position="193"/>
        <end position="214"/>
    </location>
</feature>
<sequence>MTDATSTPADKTGADDEAVSVEAAAISDGAYTLIAADFADTDVAMEAYEALKKVEDGATVKIDGVVVVRRNAGGRLEVQKATDHSTREGLTWGAVGGAVLGVLFPPSIIGSALVVGAGGGLIGKLRELHHKKELAKELEDAIEPGHSGIVALVSNPGEVKIRAALEKADRIVEKAIDNAAAADIKAAGKDADSASGSGAATDASAAEGGAADTK</sequence>
<protein>
    <submittedName>
        <fullName evidence="2">Putative membrane protein</fullName>
    </submittedName>
</protein>
<dbReference type="Proteomes" id="UP000589620">
    <property type="component" value="Unassembled WGS sequence"/>
</dbReference>
<evidence type="ECO:0000313" key="2">
    <source>
        <dbReference type="EMBL" id="NYD74534.1"/>
    </source>
</evidence>
<dbReference type="RefSeq" id="WP_246298026.1">
    <property type="nucleotide sequence ID" value="NZ_BAAAPX010000001.1"/>
</dbReference>
<name>A0A852T1D4_9MICO</name>
<proteinExistence type="predicted"/>
<gene>
    <name evidence="2" type="ORF">BJ963_002053</name>
</gene>
<accession>A0A852T1D4</accession>
<reference evidence="2 3" key="1">
    <citation type="submission" date="2020-07" db="EMBL/GenBank/DDBJ databases">
        <title>Sequencing the genomes of 1000 actinobacteria strains.</title>
        <authorList>
            <person name="Klenk H.-P."/>
        </authorList>
    </citation>
    <scope>NUCLEOTIDE SEQUENCE [LARGE SCALE GENOMIC DNA]</scope>
    <source>
        <strain evidence="2 3">DSM 23871</strain>
    </source>
</reference>